<evidence type="ECO:0000256" key="7">
    <source>
        <dbReference type="ARBA" id="ARBA00022741"/>
    </source>
</evidence>
<keyword evidence="3" id="KW-1003">Cell membrane</keyword>
<dbReference type="InterPro" id="IPR033717">
    <property type="entry name" value="UDPK"/>
</dbReference>
<accession>K1RLE5</accession>
<keyword evidence="4" id="KW-0444">Lipid biosynthesis</keyword>
<dbReference type="InterPro" id="IPR000829">
    <property type="entry name" value="DAGK"/>
</dbReference>
<sequence length="126" mass="14336">ADFFEITRTQFAIIFLANALVVSLELVNTAVERTVDLASTEWTDNGRAAKDTAAGAVLVSAIFAVLTGIMIMWQPKAFSALYVYFKEHILYFVLFLLSLVVALFLYLKVFRKLEKNLPTERIRRKK</sequence>
<dbReference type="PANTHER" id="PTHR34299:SF1">
    <property type="entry name" value="DIACYLGLYCEROL KINASE"/>
    <property type="match status" value="1"/>
</dbReference>
<dbReference type="EMBL" id="AJWY01013701">
    <property type="protein sequence ID" value="EKC46233.1"/>
    <property type="molecule type" value="Genomic_DNA"/>
</dbReference>
<proteinExistence type="inferred from homology"/>
<keyword evidence="10 15" id="KW-1133">Transmembrane helix</keyword>
<reference evidence="16" key="1">
    <citation type="journal article" date="2013" name="Environ. Microbiol.">
        <title>Microbiota from the distal guts of lean and obese adolescents exhibit partial functional redundancy besides clear differences in community structure.</title>
        <authorList>
            <person name="Ferrer M."/>
            <person name="Ruiz A."/>
            <person name="Lanza F."/>
            <person name="Haange S.B."/>
            <person name="Oberbach A."/>
            <person name="Till H."/>
            <person name="Bargiela R."/>
            <person name="Campoy C."/>
            <person name="Segura M.T."/>
            <person name="Richter M."/>
            <person name="von Bergen M."/>
            <person name="Seifert J."/>
            <person name="Suarez A."/>
        </authorList>
    </citation>
    <scope>NUCLEOTIDE SEQUENCE</scope>
</reference>
<keyword evidence="12 15" id="KW-0472">Membrane</keyword>
<evidence type="ECO:0000256" key="2">
    <source>
        <dbReference type="ARBA" id="ARBA00005967"/>
    </source>
</evidence>
<keyword evidence="13" id="KW-0594">Phospholipid biosynthesis</keyword>
<dbReference type="Gene3D" id="1.10.287.3610">
    <property type="match status" value="1"/>
</dbReference>
<dbReference type="PANTHER" id="PTHR34299">
    <property type="entry name" value="DIACYLGLYCEROL KINASE"/>
    <property type="match status" value="1"/>
</dbReference>
<evidence type="ECO:0000256" key="10">
    <source>
        <dbReference type="ARBA" id="ARBA00022989"/>
    </source>
</evidence>
<dbReference type="AlphaFoldDB" id="K1RLE5"/>
<feature type="non-terminal residue" evidence="16">
    <location>
        <position position="1"/>
    </location>
</feature>
<dbReference type="GO" id="GO:0004143">
    <property type="term" value="F:ATP-dependent diacylglycerol kinase activity"/>
    <property type="evidence" value="ECO:0007669"/>
    <property type="project" value="UniProtKB-EC"/>
</dbReference>
<dbReference type="GO" id="GO:0005524">
    <property type="term" value="F:ATP binding"/>
    <property type="evidence" value="ECO:0007669"/>
    <property type="project" value="UniProtKB-KW"/>
</dbReference>
<evidence type="ECO:0000256" key="12">
    <source>
        <dbReference type="ARBA" id="ARBA00023136"/>
    </source>
</evidence>
<evidence type="ECO:0000256" key="5">
    <source>
        <dbReference type="ARBA" id="ARBA00022679"/>
    </source>
</evidence>
<comment type="similarity">
    <text evidence="2">Belongs to the bacterial diacylglycerol kinase family.</text>
</comment>
<keyword evidence="9" id="KW-0067">ATP-binding</keyword>
<comment type="caution">
    <text evidence="16">The sequence shown here is derived from an EMBL/GenBank/DDBJ whole genome shotgun (WGS) entry which is preliminary data.</text>
</comment>
<keyword evidence="5 16" id="KW-0808">Transferase</keyword>
<dbReference type="GO" id="GO:0005886">
    <property type="term" value="C:plasma membrane"/>
    <property type="evidence" value="ECO:0007669"/>
    <property type="project" value="UniProtKB-SubCell"/>
</dbReference>
<dbReference type="InterPro" id="IPR036945">
    <property type="entry name" value="DAGK_sf"/>
</dbReference>
<evidence type="ECO:0000256" key="8">
    <source>
        <dbReference type="ARBA" id="ARBA00022777"/>
    </source>
</evidence>
<keyword evidence="6 15" id="KW-0812">Transmembrane</keyword>
<evidence type="ECO:0000256" key="13">
    <source>
        <dbReference type="ARBA" id="ARBA00023209"/>
    </source>
</evidence>
<organism evidence="16">
    <name type="scientific">human gut metagenome</name>
    <dbReference type="NCBI Taxonomy" id="408170"/>
    <lineage>
        <taxon>unclassified sequences</taxon>
        <taxon>metagenomes</taxon>
        <taxon>organismal metagenomes</taxon>
    </lineage>
</organism>
<feature type="transmembrane region" description="Helical" evidence="15">
    <location>
        <begin position="88"/>
        <end position="107"/>
    </location>
</feature>
<comment type="subcellular location">
    <subcellularLocation>
        <location evidence="1">Cell membrane</location>
        <topology evidence="1">Multi-pass membrane protein</topology>
    </subcellularLocation>
</comment>
<keyword evidence="7" id="KW-0547">Nucleotide-binding</keyword>
<keyword evidence="11" id="KW-0443">Lipid metabolism</keyword>
<evidence type="ECO:0000256" key="14">
    <source>
        <dbReference type="ARBA" id="ARBA00023264"/>
    </source>
</evidence>
<evidence type="ECO:0000256" key="15">
    <source>
        <dbReference type="SAM" id="Phobius"/>
    </source>
</evidence>
<evidence type="ECO:0000256" key="11">
    <source>
        <dbReference type="ARBA" id="ARBA00023098"/>
    </source>
</evidence>
<protein>
    <submittedName>
        <fullName evidence="16">Diacylglycerol kinase, prokaryotic</fullName>
        <ecNumber evidence="16">2.7.1.107</ecNumber>
    </submittedName>
</protein>
<keyword evidence="8 16" id="KW-0418">Kinase</keyword>
<dbReference type="GO" id="GO:0008654">
    <property type="term" value="P:phospholipid biosynthetic process"/>
    <property type="evidence" value="ECO:0007669"/>
    <property type="project" value="UniProtKB-KW"/>
</dbReference>
<evidence type="ECO:0000256" key="1">
    <source>
        <dbReference type="ARBA" id="ARBA00004651"/>
    </source>
</evidence>
<dbReference type="PROSITE" id="PS01069">
    <property type="entry name" value="DAGK_PROKAR"/>
    <property type="match status" value="1"/>
</dbReference>
<keyword evidence="14" id="KW-1208">Phospholipid metabolism</keyword>
<dbReference type="CDD" id="cd14265">
    <property type="entry name" value="UDPK_IM_like"/>
    <property type="match status" value="1"/>
</dbReference>
<name>K1RLE5_9ZZZZ</name>
<evidence type="ECO:0000256" key="4">
    <source>
        <dbReference type="ARBA" id="ARBA00022516"/>
    </source>
</evidence>
<gene>
    <name evidence="16" type="ORF">LEA_19940</name>
</gene>
<evidence type="ECO:0000313" key="16">
    <source>
        <dbReference type="EMBL" id="EKC46233.1"/>
    </source>
</evidence>
<feature type="transmembrane region" description="Helical" evidence="15">
    <location>
        <begin position="12"/>
        <end position="31"/>
    </location>
</feature>
<evidence type="ECO:0000256" key="9">
    <source>
        <dbReference type="ARBA" id="ARBA00022840"/>
    </source>
</evidence>
<dbReference type="Pfam" id="PF01219">
    <property type="entry name" value="DAGK_prokar"/>
    <property type="match status" value="1"/>
</dbReference>
<evidence type="ECO:0000256" key="3">
    <source>
        <dbReference type="ARBA" id="ARBA00022475"/>
    </source>
</evidence>
<feature type="transmembrane region" description="Helical" evidence="15">
    <location>
        <begin position="52"/>
        <end position="73"/>
    </location>
</feature>
<evidence type="ECO:0000256" key="6">
    <source>
        <dbReference type="ARBA" id="ARBA00022692"/>
    </source>
</evidence>
<dbReference type="EC" id="2.7.1.107" evidence="16"/>